<feature type="coiled-coil region" evidence="10">
    <location>
        <begin position="44"/>
        <end position="82"/>
    </location>
</feature>
<dbReference type="STRING" id="1424294.Gferi_02030"/>
<evidence type="ECO:0000256" key="6">
    <source>
        <dbReference type="ARBA" id="ARBA00022989"/>
    </source>
</evidence>
<dbReference type="InterPro" id="IPR001708">
    <property type="entry name" value="YidC/ALB3/OXA1/COX18"/>
</dbReference>
<evidence type="ECO:0000256" key="7">
    <source>
        <dbReference type="ARBA" id="ARBA00023136"/>
    </source>
</evidence>
<dbReference type="NCBIfam" id="TIGR03592">
    <property type="entry name" value="yidC_oxa1_cterm"/>
    <property type="match status" value="1"/>
</dbReference>
<feature type="transmembrane region" description="Helical" evidence="11">
    <location>
        <begin position="87"/>
        <end position="112"/>
    </location>
</feature>
<dbReference type="CDD" id="cd20070">
    <property type="entry name" value="5TM_YidC_Alb3"/>
    <property type="match status" value="1"/>
</dbReference>
<feature type="transmembrane region" description="Helical" evidence="11">
    <location>
        <begin position="22"/>
        <end position="42"/>
    </location>
</feature>
<keyword evidence="10" id="KW-0175">Coiled coil</keyword>
<dbReference type="PANTHER" id="PTHR12428">
    <property type="entry name" value="OXA1"/>
    <property type="match status" value="1"/>
</dbReference>
<dbReference type="GO" id="GO:0032977">
    <property type="term" value="F:membrane insertase activity"/>
    <property type="evidence" value="ECO:0007669"/>
    <property type="project" value="InterPro"/>
</dbReference>
<evidence type="ECO:0000256" key="1">
    <source>
        <dbReference type="ARBA" id="ARBA00004651"/>
    </source>
</evidence>
<keyword evidence="4 9" id="KW-0812">Transmembrane</keyword>
<evidence type="ECO:0000313" key="14">
    <source>
        <dbReference type="Proteomes" id="UP000095743"/>
    </source>
</evidence>
<dbReference type="InterPro" id="IPR028055">
    <property type="entry name" value="YidC/Oxa/ALB_C"/>
</dbReference>
<evidence type="ECO:0000256" key="3">
    <source>
        <dbReference type="ARBA" id="ARBA00022475"/>
    </source>
</evidence>
<evidence type="ECO:0000313" key="13">
    <source>
        <dbReference type="EMBL" id="AOT68474.1"/>
    </source>
</evidence>
<dbReference type="PANTHER" id="PTHR12428:SF65">
    <property type="entry name" value="CYTOCHROME C OXIDASE ASSEMBLY PROTEIN COX18, MITOCHONDRIAL"/>
    <property type="match status" value="1"/>
</dbReference>
<dbReference type="GO" id="GO:0051205">
    <property type="term" value="P:protein insertion into membrane"/>
    <property type="evidence" value="ECO:0007669"/>
    <property type="project" value="TreeGrafter"/>
</dbReference>
<keyword evidence="2" id="KW-0813">Transport</keyword>
<keyword evidence="3" id="KW-1003">Cell membrane</keyword>
<comment type="subcellular location">
    <subcellularLocation>
        <location evidence="1">Cell membrane</location>
        <topology evidence="1">Multi-pass membrane protein</topology>
    </subcellularLocation>
    <subcellularLocation>
        <location evidence="9">Membrane</location>
        <topology evidence="9">Multi-pass membrane protein</topology>
    </subcellularLocation>
</comment>
<proteinExistence type="inferred from homology"/>
<keyword evidence="6 11" id="KW-1133">Transmembrane helix</keyword>
<name>A0A1D8GC20_9FIRM</name>
<protein>
    <recommendedName>
        <fullName evidence="12">Membrane insertase YidC/Oxa/ALB C-terminal domain-containing protein</fullName>
    </recommendedName>
</protein>
<dbReference type="AlphaFoldDB" id="A0A1D8GC20"/>
<keyword evidence="7 11" id="KW-0472">Membrane</keyword>
<evidence type="ECO:0000256" key="10">
    <source>
        <dbReference type="SAM" id="Coils"/>
    </source>
</evidence>
<feature type="transmembrane region" description="Helical" evidence="11">
    <location>
        <begin position="161"/>
        <end position="179"/>
    </location>
</feature>
<keyword evidence="14" id="KW-1185">Reference proteome</keyword>
<comment type="similarity">
    <text evidence="9">Belongs to the OXA1/ALB3/YidC family.</text>
</comment>
<sequence length="214" mass="23873">MNIIFEVLHQALGLLFHVTGDWGLAIVLLTIIAKLALLPVNLKQKNSLAKQQEMSKQIEALKNKYKHNKEKLEVELQKVYTKNAGNIFGGFAGFIQLPILISLYRFFIVMPVEGTTIILPWILKLSLPDPYYIVPILVTVIQLLPNILVSLGVLRDSGIMKLSVGNILPALLMSVFIVVKAPIGLGLYFLTSAFFSAVEQICFTIYVKKAYSVQ</sequence>
<evidence type="ECO:0000256" key="5">
    <source>
        <dbReference type="ARBA" id="ARBA00022927"/>
    </source>
</evidence>
<dbReference type="GO" id="GO:0005886">
    <property type="term" value="C:plasma membrane"/>
    <property type="evidence" value="ECO:0007669"/>
    <property type="project" value="UniProtKB-SubCell"/>
</dbReference>
<feature type="domain" description="Membrane insertase YidC/Oxa/ALB C-terminal" evidence="12">
    <location>
        <begin position="22"/>
        <end position="202"/>
    </location>
</feature>
<reference evidence="13 14" key="1">
    <citation type="submission" date="2016-09" db="EMBL/GenBank/DDBJ databases">
        <title>Genomic analysis reveals versatility of anaerobic energy metabolism of Geosporobacter ferrireducens IRF9 of phylum Firmicutes.</title>
        <authorList>
            <person name="Kim S.-J."/>
        </authorList>
    </citation>
    <scope>NUCLEOTIDE SEQUENCE [LARGE SCALE GENOMIC DNA]</scope>
    <source>
        <strain evidence="13 14">IRF9</strain>
    </source>
</reference>
<accession>A0A1D8GC20</accession>
<dbReference type="Proteomes" id="UP000095743">
    <property type="component" value="Chromosome"/>
</dbReference>
<keyword evidence="5" id="KW-0653">Protein transport</keyword>
<evidence type="ECO:0000256" key="11">
    <source>
        <dbReference type="SAM" id="Phobius"/>
    </source>
</evidence>
<dbReference type="RefSeq" id="WP_069974044.1">
    <property type="nucleotide sequence ID" value="NZ_CP017269.1"/>
</dbReference>
<dbReference type="InterPro" id="IPR047196">
    <property type="entry name" value="YidC_ALB_C"/>
</dbReference>
<evidence type="ECO:0000256" key="9">
    <source>
        <dbReference type="RuleBase" id="RU003945"/>
    </source>
</evidence>
<dbReference type="GO" id="GO:0015031">
    <property type="term" value="P:protein transport"/>
    <property type="evidence" value="ECO:0007669"/>
    <property type="project" value="UniProtKB-KW"/>
</dbReference>
<evidence type="ECO:0000256" key="2">
    <source>
        <dbReference type="ARBA" id="ARBA00022448"/>
    </source>
</evidence>
<evidence type="ECO:0000256" key="4">
    <source>
        <dbReference type="ARBA" id="ARBA00022692"/>
    </source>
</evidence>
<evidence type="ECO:0000259" key="12">
    <source>
        <dbReference type="Pfam" id="PF02096"/>
    </source>
</evidence>
<dbReference type="EMBL" id="CP017269">
    <property type="protein sequence ID" value="AOT68474.1"/>
    <property type="molecule type" value="Genomic_DNA"/>
</dbReference>
<organism evidence="13 14">
    <name type="scientific">Geosporobacter ferrireducens</name>
    <dbReference type="NCBI Taxonomy" id="1424294"/>
    <lineage>
        <taxon>Bacteria</taxon>
        <taxon>Bacillati</taxon>
        <taxon>Bacillota</taxon>
        <taxon>Clostridia</taxon>
        <taxon>Peptostreptococcales</taxon>
        <taxon>Thermotaleaceae</taxon>
        <taxon>Geosporobacter</taxon>
    </lineage>
</organism>
<feature type="transmembrane region" description="Helical" evidence="11">
    <location>
        <begin position="132"/>
        <end position="154"/>
    </location>
</feature>
<dbReference type="KEGG" id="gfe:Gferi_02030"/>
<keyword evidence="8" id="KW-0143">Chaperone</keyword>
<evidence type="ECO:0000256" key="8">
    <source>
        <dbReference type="ARBA" id="ARBA00023186"/>
    </source>
</evidence>
<dbReference type="Pfam" id="PF02096">
    <property type="entry name" value="60KD_IMP"/>
    <property type="match status" value="1"/>
</dbReference>
<gene>
    <name evidence="13" type="ORF">Gferi_02030</name>
</gene>